<feature type="transmembrane region" description="Helical" evidence="1">
    <location>
        <begin position="121"/>
        <end position="142"/>
    </location>
</feature>
<name>A0A1B6DYG8_9HEMI</name>
<proteinExistence type="predicted"/>
<evidence type="ECO:0000313" key="2">
    <source>
        <dbReference type="EMBL" id="JAS30723.1"/>
    </source>
</evidence>
<dbReference type="EMBL" id="GEDC01006575">
    <property type="protein sequence ID" value="JAS30723.1"/>
    <property type="molecule type" value="Transcribed_RNA"/>
</dbReference>
<feature type="non-terminal residue" evidence="2">
    <location>
        <position position="1"/>
    </location>
</feature>
<sequence length="206" mass="23209">TVSQCVSDLARKKENNISPAMFDDVFYSWLKTNVLPHLKEETLYVGFNDVRRIEETIKQRQSELEIDFENMPSKHSGLKIVKEVTKGVASKDNTSLKIAKNLRKDTTFKVVLDEGRTDYSYIFFVLCILGVAWFIVVTGFIIQISFFPTKKKNEDLPLQAFSSSGSETTYLLLQASCSSGSQTLTDKSCKLGSSSEESLNLTKYNS</sequence>
<keyword evidence="1" id="KW-0812">Transmembrane</keyword>
<organism evidence="2">
    <name type="scientific">Clastoptera arizonana</name>
    <name type="common">Arizona spittle bug</name>
    <dbReference type="NCBI Taxonomy" id="38151"/>
    <lineage>
        <taxon>Eukaryota</taxon>
        <taxon>Metazoa</taxon>
        <taxon>Ecdysozoa</taxon>
        <taxon>Arthropoda</taxon>
        <taxon>Hexapoda</taxon>
        <taxon>Insecta</taxon>
        <taxon>Pterygota</taxon>
        <taxon>Neoptera</taxon>
        <taxon>Paraneoptera</taxon>
        <taxon>Hemiptera</taxon>
        <taxon>Auchenorrhyncha</taxon>
        <taxon>Cercopoidea</taxon>
        <taxon>Clastopteridae</taxon>
        <taxon>Clastoptera</taxon>
    </lineage>
</organism>
<reference evidence="2" key="1">
    <citation type="submission" date="2015-12" db="EMBL/GenBank/DDBJ databases">
        <title>De novo transcriptome assembly of four potential Pierce s Disease insect vectors from Arizona vineyards.</title>
        <authorList>
            <person name="Tassone E.E."/>
        </authorList>
    </citation>
    <scope>NUCLEOTIDE SEQUENCE</scope>
</reference>
<dbReference type="AlphaFoldDB" id="A0A1B6DYG8"/>
<evidence type="ECO:0000256" key="1">
    <source>
        <dbReference type="SAM" id="Phobius"/>
    </source>
</evidence>
<protein>
    <submittedName>
        <fullName evidence="2">Uncharacterized protein</fullName>
    </submittedName>
</protein>
<keyword evidence="1" id="KW-0472">Membrane</keyword>
<keyword evidence="1" id="KW-1133">Transmembrane helix</keyword>
<gene>
    <name evidence="2" type="ORF">g.6009</name>
</gene>
<accession>A0A1B6DYG8</accession>